<sequence length="248" mass="27679">MKTLHIRYLLALCLSALPFTSLAALKYNAQYYSADNIEAILEDMSDPGFESNYGDFAKIRSQLYQQAGAQNQHLNPSEIDALERYQDDAYQPIRRGLAQGRMDSETESLINEIDSAFEHGIKYQGTVFRGESLLSAYGDTVKVGDIVSPNSYLSTSISKTSSYTFHNGQLSRFELNLGQHGIVIPTVRDDELEVLINRNSLFEVTAINTTPEGNQVIYREMSAEQVGMRPIKDLHSGETLTVAEACVY</sequence>
<evidence type="ECO:0000259" key="2">
    <source>
        <dbReference type="Pfam" id="PF03496"/>
    </source>
</evidence>
<dbReference type="EMBL" id="MCSI01000150">
    <property type="protein sequence ID" value="PME59378.1"/>
    <property type="molecule type" value="Genomic_DNA"/>
</dbReference>
<evidence type="ECO:0000256" key="1">
    <source>
        <dbReference type="SAM" id="SignalP"/>
    </source>
</evidence>
<feature type="chain" id="PRO_5015061279" description="ADP ribosyltransferase domain-containing protein" evidence="1">
    <location>
        <begin position="24"/>
        <end position="248"/>
    </location>
</feature>
<evidence type="ECO:0000313" key="3">
    <source>
        <dbReference type="EMBL" id="PME59378.1"/>
    </source>
</evidence>
<evidence type="ECO:0000313" key="4">
    <source>
        <dbReference type="Proteomes" id="UP000235778"/>
    </source>
</evidence>
<reference evidence="4" key="1">
    <citation type="submission" date="2016-07" db="EMBL/GenBank/DDBJ databases">
        <title>Nontailed viruses are major unrecognized killers of bacteria in the ocean.</title>
        <authorList>
            <person name="Kauffman K."/>
            <person name="Hussain F."/>
            <person name="Yang J."/>
            <person name="Arevalo P."/>
            <person name="Brown J."/>
            <person name="Cutler M."/>
            <person name="Kelly L."/>
            <person name="Polz M.F."/>
        </authorList>
    </citation>
    <scope>NUCLEOTIDE SEQUENCE [LARGE SCALE GENOMIC DNA]</scope>
    <source>
        <strain evidence="4">10N.286.55.C1</strain>
    </source>
</reference>
<dbReference type="GO" id="GO:0005576">
    <property type="term" value="C:extracellular region"/>
    <property type="evidence" value="ECO:0007669"/>
    <property type="project" value="InterPro"/>
</dbReference>
<gene>
    <name evidence="3" type="ORF">BCV30_14245</name>
</gene>
<name>A0A1B9QCY6_9VIBR</name>
<protein>
    <recommendedName>
        <fullName evidence="2">ADP ribosyltransferase domain-containing protein</fullName>
    </recommendedName>
</protein>
<dbReference type="AlphaFoldDB" id="A0A1B9QCY6"/>
<dbReference type="Proteomes" id="UP000235778">
    <property type="component" value="Unassembled WGS sequence"/>
</dbReference>
<keyword evidence="1" id="KW-0732">Signal</keyword>
<proteinExistence type="predicted"/>
<feature type="signal peptide" evidence="1">
    <location>
        <begin position="1"/>
        <end position="23"/>
    </location>
</feature>
<dbReference type="InterPro" id="IPR003540">
    <property type="entry name" value="ADP-ribosyltransferase"/>
</dbReference>
<feature type="domain" description="ADP ribosyltransferase" evidence="2">
    <location>
        <begin position="70"/>
        <end position="210"/>
    </location>
</feature>
<organism evidence="3 4">
    <name type="scientific">Vibrio lentus</name>
    <dbReference type="NCBI Taxonomy" id="136468"/>
    <lineage>
        <taxon>Bacteria</taxon>
        <taxon>Pseudomonadati</taxon>
        <taxon>Pseudomonadota</taxon>
        <taxon>Gammaproteobacteria</taxon>
        <taxon>Vibrionales</taxon>
        <taxon>Vibrionaceae</taxon>
        <taxon>Vibrio</taxon>
    </lineage>
</organism>
<dbReference type="SUPFAM" id="SSF56399">
    <property type="entry name" value="ADP-ribosylation"/>
    <property type="match status" value="1"/>
</dbReference>
<accession>A0A1B9QCY6</accession>
<dbReference type="RefSeq" id="WP_017104489.1">
    <property type="nucleotide sequence ID" value="NZ_MAKA01000098.1"/>
</dbReference>
<dbReference type="Gene3D" id="3.90.176.10">
    <property type="entry name" value="Toxin ADP-ribosyltransferase, Chain A, domain 1"/>
    <property type="match status" value="1"/>
</dbReference>
<dbReference type="PROSITE" id="PS51996">
    <property type="entry name" value="TR_MART"/>
    <property type="match status" value="1"/>
</dbReference>
<comment type="caution">
    <text evidence="3">The sequence shown here is derived from an EMBL/GenBank/DDBJ whole genome shotgun (WGS) entry which is preliminary data.</text>
</comment>
<dbReference type="Pfam" id="PF03496">
    <property type="entry name" value="ADPrib_exo_Tox"/>
    <property type="match status" value="1"/>
</dbReference>